<sequence length="250" mass="26281">MMPRALAISPHLDDAAFSCGGTLARLARMGWAVTVCTAFTQSVPRPTGFALDCQLDKGLGPEVDYMALRRAEDAAACALLGAAPQWLDLPEAPHRGYGDARALFAPPRPADGIAAPLTRALISMLDAGPDLVLAPQAVGGHVDHVVLVRALSAVLPTDLPVLWWTDFPYSAKPQSHPARPFAAEMAAWPDVAVEGDAETRHRACSAYGTQLGFQFGGEAGLRQALAEAGAVERFRAQGRALLPSGLRAAA</sequence>
<proteinExistence type="predicted"/>
<accession>A0A4R5QEB7</accession>
<gene>
    <name evidence="1" type="ORF">E2C06_19270</name>
</gene>
<dbReference type="EMBL" id="SMSJ01000028">
    <property type="protein sequence ID" value="TDH61008.1"/>
    <property type="molecule type" value="Genomic_DNA"/>
</dbReference>
<dbReference type="InterPro" id="IPR024078">
    <property type="entry name" value="LmbE-like_dom_sf"/>
</dbReference>
<dbReference type="SUPFAM" id="SSF102588">
    <property type="entry name" value="LmbE-like"/>
    <property type="match status" value="1"/>
</dbReference>
<dbReference type="AlphaFoldDB" id="A0A4R5QEB7"/>
<organism evidence="1 2">
    <name type="scientific">Dankookia rubra</name>
    <dbReference type="NCBI Taxonomy" id="1442381"/>
    <lineage>
        <taxon>Bacteria</taxon>
        <taxon>Pseudomonadati</taxon>
        <taxon>Pseudomonadota</taxon>
        <taxon>Alphaproteobacteria</taxon>
        <taxon>Acetobacterales</taxon>
        <taxon>Roseomonadaceae</taxon>
        <taxon>Dankookia</taxon>
    </lineage>
</organism>
<evidence type="ECO:0000313" key="2">
    <source>
        <dbReference type="Proteomes" id="UP000295096"/>
    </source>
</evidence>
<reference evidence="1 2" key="1">
    <citation type="journal article" date="2016" name="J. Microbiol.">
        <title>Dankookia rubra gen. nov., sp. nov., an alphaproteobacterium isolated from sediment of a shallow stream.</title>
        <authorList>
            <person name="Kim W.H."/>
            <person name="Kim D.H."/>
            <person name="Kang K."/>
            <person name="Ahn T.Y."/>
        </authorList>
    </citation>
    <scope>NUCLEOTIDE SEQUENCE [LARGE SCALE GENOMIC DNA]</scope>
    <source>
        <strain evidence="1 2">JCM30602</strain>
    </source>
</reference>
<dbReference type="Proteomes" id="UP000295096">
    <property type="component" value="Unassembled WGS sequence"/>
</dbReference>
<dbReference type="InterPro" id="IPR003737">
    <property type="entry name" value="GlcNAc_PI_deacetylase-related"/>
</dbReference>
<dbReference type="Pfam" id="PF02585">
    <property type="entry name" value="PIG-L"/>
    <property type="match status" value="1"/>
</dbReference>
<dbReference type="Gene3D" id="3.40.50.10320">
    <property type="entry name" value="LmbE-like"/>
    <property type="match status" value="1"/>
</dbReference>
<protein>
    <submittedName>
        <fullName evidence="1">PIG-L family deacetylase</fullName>
    </submittedName>
</protein>
<comment type="caution">
    <text evidence="1">The sequence shown here is derived from an EMBL/GenBank/DDBJ whole genome shotgun (WGS) entry which is preliminary data.</text>
</comment>
<evidence type="ECO:0000313" key="1">
    <source>
        <dbReference type="EMBL" id="TDH61008.1"/>
    </source>
</evidence>
<name>A0A4R5QEB7_9PROT</name>
<dbReference type="OrthoDB" id="116799at2"/>
<keyword evidence="2" id="KW-1185">Reference proteome</keyword>